<accession>A0A927C239</accession>
<dbReference type="Pfam" id="PF14341">
    <property type="entry name" value="PilX_N"/>
    <property type="match status" value="1"/>
</dbReference>
<keyword evidence="1" id="KW-1133">Transmembrane helix</keyword>
<dbReference type="AlphaFoldDB" id="A0A927C239"/>
<feature type="domain" description="Type 4 fimbrial biogenesis protein PilX N-terminal" evidence="3">
    <location>
        <begin position="14"/>
        <end position="64"/>
    </location>
</feature>
<evidence type="ECO:0000259" key="2">
    <source>
        <dbReference type="Pfam" id="PF13681"/>
    </source>
</evidence>
<dbReference type="InterPro" id="IPR025746">
    <property type="entry name" value="PilX_N_dom"/>
</dbReference>
<gene>
    <name evidence="4" type="ORF">IB286_12760</name>
</gene>
<keyword evidence="5" id="KW-1185">Reference proteome</keyword>
<protein>
    <recommendedName>
        <fullName evidence="6">Type IV pilus assembly protein PilX</fullName>
    </recommendedName>
</protein>
<evidence type="ECO:0008006" key="6">
    <source>
        <dbReference type="Google" id="ProtNLM"/>
    </source>
</evidence>
<name>A0A927C239_9GAMM</name>
<reference evidence="4" key="1">
    <citation type="submission" date="2020-09" db="EMBL/GenBank/DDBJ databases">
        <authorList>
            <person name="Yoon J.-W."/>
        </authorList>
    </citation>
    <scope>NUCLEOTIDE SEQUENCE</scope>
    <source>
        <strain evidence="4">KMU-158</strain>
    </source>
</reference>
<dbReference type="Pfam" id="PF13681">
    <property type="entry name" value="PilX"/>
    <property type="match status" value="1"/>
</dbReference>
<dbReference type="RefSeq" id="WP_190766172.1">
    <property type="nucleotide sequence ID" value="NZ_JACXLD010000008.1"/>
</dbReference>
<evidence type="ECO:0000313" key="5">
    <source>
        <dbReference type="Proteomes" id="UP000610558"/>
    </source>
</evidence>
<dbReference type="EMBL" id="JACXLD010000008">
    <property type="protein sequence ID" value="MBD2859874.1"/>
    <property type="molecule type" value="Genomic_DNA"/>
</dbReference>
<keyword evidence="1" id="KW-0812">Transmembrane</keyword>
<feature type="domain" description="PilX/PilW C-terminal" evidence="2">
    <location>
        <begin position="91"/>
        <end position="177"/>
    </location>
</feature>
<evidence type="ECO:0000256" key="1">
    <source>
        <dbReference type="SAM" id="Phobius"/>
    </source>
</evidence>
<dbReference type="InterPro" id="IPR025205">
    <property type="entry name" value="PilX/PilW_C"/>
</dbReference>
<evidence type="ECO:0000259" key="3">
    <source>
        <dbReference type="Pfam" id="PF14341"/>
    </source>
</evidence>
<organism evidence="4 5">
    <name type="scientific">Spongiibacter pelagi</name>
    <dbReference type="NCBI Taxonomy" id="2760804"/>
    <lineage>
        <taxon>Bacteria</taxon>
        <taxon>Pseudomonadati</taxon>
        <taxon>Pseudomonadota</taxon>
        <taxon>Gammaproteobacteria</taxon>
        <taxon>Cellvibrionales</taxon>
        <taxon>Spongiibacteraceae</taxon>
        <taxon>Spongiibacter</taxon>
    </lineage>
</organism>
<feature type="transmembrane region" description="Helical" evidence="1">
    <location>
        <begin position="14"/>
        <end position="37"/>
    </location>
</feature>
<comment type="caution">
    <text evidence="4">The sequence shown here is derived from an EMBL/GenBank/DDBJ whole genome shotgun (WGS) entry which is preliminary data.</text>
</comment>
<dbReference type="Proteomes" id="UP000610558">
    <property type="component" value="Unassembled WGS sequence"/>
</dbReference>
<evidence type="ECO:0000313" key="4">
    <source>
        <dbReference type="EMBL" id="MBD2859874.1"/>
    </source>
</evidence>
<sequence>MRGLLSAQPLRKQAGMVLLVSLVFMLIITIIGSEAMLSATLQERMAGNTKESSLAFQAAEASLREAEQVLAGVNVGPFNGTLGMYQSCPDAADERDACDSPDWQDYDSTGWVSVANFDSKAAKQPEYIIERMTSSQVGVEVLDSDRVVPTAGFYRVLARGYGASNRSMVVLSTTYRRED</sequence>
<keyword evidence="1" id="KW-0472">Membrane</keyword>
<proteinExistence type="predicted"/>